<reference evidence="5 6" key="1">
    <citation type="journal article" date="2017" name="PLoS Biol.">
        <title>The sea cucumber genome provides insights into morphological evolution and visceral regeneration.</title>
        <authorList>
            <person name="Zhang X."/>
            <person name="Sun L."/>
            <person name="Yuan J."/>
            <person name="Sun Y."/>
            <person name="Gao Y."/>
            <person name="Zhang L."/>
            <person name="Li S."/>
            <person name="Dai H."/>
            <person name="Hamel J.F."/>
            <person name="Liu C."/>
            <person name="Yu Y."/>
            <person name="Liu S."/>
            <person name="Lin W."/>
            <person name="Guo K."/>
            <person name="Jin S."/>
            <person name="Xu P."/>
            <person name="Storey K.B."/>
            <person name="Huan P."/>
            <person name="Zhang T."/>
            <person name="Zhou Y."/>
            <person name="Zhang J."/>
            <person name="Lin C."/>
            <person name="Li X."/>
            <person name="Xing L."/>
            <person name="Huo D."/>
            <person name="Sun M."/>
            <person name="Wang L."/>
            <person name="Mercier A."/>
            <person name="Li F."/>
            <person name="Yang H."/>
            <person name="Xiang J."/>
        </authorList>
    </citation>
    <scope>NUCLEOTIDE SEQUENCE [LARGE SCALE GENOMIC DNA]</scope>
    <source>
        <strain evidence="5">Shaxun</strain>
        <tissue evidence="5">Muscle</tissue>
    </source>
</reference>
<dbReference type="PANTHER" id="PTHR48051:SF54">
    <property type="entry name" value="LEUCINE-RICH REPEAT-CONTAINING PROTEIN"/>
    <property type="match status" value="1"/>
</dbReference>
<proteinExistence type="predicted"/>
<dbReference type="GO" id="GO:0005737">
    <property type="term" value="C:cytoplasm"/>
    <property type="evidence" value="ECO:0007669"/>
    <property type="project" value="TreeGrafter"/>
</dbReference>
<dbReference type="SUPFAM" id="SSF47986">
    <property type="entry name" value="DEATH domain"/>
    <property type="match status" value="1"/>
</dbReference>
<evidence type="ECO:0000256" key="1">
    <source>
        <dbReference type="ARBA" id="ARBA00022614"/>
    </source>
</evidence>
<protein>
    <recommendedName>
        <fullName evidence="3">Leucine-rich repeat and death domain-containing protein 1</fullName>
    </recommendedName>
</protein>
<dbReference type="InterPro" id="IPR001611">
    <property type="entry name" value="Leu-rich_rpt"/>
</dbReference>
<dbReference type="STRING" id="307972.A0A2G8LGZ3"/>
<dbReference type="OrthoDB" id="1055148at2759"/>
<dbReference type="GO" id="GO:0007165">
    <property type="term" value="P:signal transduction"/>
    <property type="evidence" value="ECO:0007669"/>
    <property type="project" value="InterPro"/>
</dbReference>
<dbReference type="InterPro" id="IPR011029">
    <property type="entry name" value="DEATH-like_dom_sf"/>
</dbReference>
<gene>
    <name evidence="5" type="ORF">BSL78_03564</name>
</gene>
<evidence type="ECO:0000256" key="3">
    <source>
        <dbReference type="ARBA" id="ARBA00068118"/>
    </source>
</evidence>
<dbReference type="PANTHER" id="PTHR48051">
    <property type="match status" value="1"/>
</dbReference>
<organism evidence="5 6">
    <name type="scientific">Stichopus japonicus</name>
    <name type="common">Sea cucumber</name>
    <dbReference type="NCBI Taxonomy" id="307972"/>
    <lineage>
        <taxon>Eukaryota</taxon>
        <taxon>Metazoa</taxon>
        <taxon>Echinodermata</taxon>
        <taxon>Eleutherozoa</taxon>
        <taxon>Echinozoa</taxon>
        <taxon>Holothuroidea</taxon>
        <taxon>Aspidochirotacea</taxon>
        <taxon>Aspidochirotida</taxon>
        <taxon>Stichopodidae</taxon>
        <taxon>Apostichopus</taxon>
    </lineage>
</organism>
<dbReference type="InterPro" id="IPR050216">
    <property type="entry name" value="LRR_domain-containing"/>
</dbReference>
<evidence type="ECO:0000259" key="4">
    <source>
        <dbReference type="PROSITE" id="PS50017"/>
    </source>
</evidence>
<dbReference type="Gene3D" id="3.80.10.10">
    <property type="entry name" value="Ribonuclease Inhibitor"/>
    <property type="match status" value="1"/>
</dbReference>
<evidence type="ECO:0000313" key="5">
    <source>
        <dbReference type="EMBL" id="PIK59492.1"/>
    </source>
</evidence>
<dbReference type="InterPro" id="IPR025875">
    <property type="entry name" value="Leu-rich_rpt_4"/>
</dbReference>
<dbReference type="InterPro" id="IPR000488">
    <property type="entry name" value="Death_dom"/>
</dbReference>
<dbReference type="Pfam" id="PF12799">
    <property type="entry name" value="LRR_4"/>
    <property type="match status" value="1"/>
</dbReference>
<name>A0A2G8LGZ3_STIJA</name>
<dbReference type="Pfam" id="PF00531">
    <property type="entry name" value="Death"/>
    <property type="match status" value="1"/>
</dbReference>
<evidence type="ECO:0000256" key="2">
    <source>
        <dbReference type="ARBA" id="ARBA00022737"/>
    </source>
</evidence>
<accession>A0A2G8LGZ3</accession>
<dbReference type="InterPro" id="IPR003591">
    <property type="entry name" value="Leu-rich_rpt_typical-subtyp"/>
</dbReference>
<dbReference type="PROSITE" id="PS51450">
    <property type="entry name" value="LRR"/>
    <property type="match status" value="1"/>
</dbReference>
<sequence>MNKMESLRELNLSNNNYALFPDAVCSLGSLVTFQFSQESGSRVKFLPFLIGNLRSVQELYLEHNDIEELPGSIAELQQLRILSLFDNKLSALPASFCDLPNLEGLWLHGNRLTKLPIDFEKLRKISDLRLEDNPLSHPPPEVCCGGAVEPITRFLISAEERLDGLMRKMCECVAANVREREAHDLMRVFHFSKEEMLNLEKEHRAAPPEALTQKVLSIWRERRTHSATPTELIRYLKLIDMEAVARKLIAIKVYSEVHQM</sequence>
<dbReference type="EMBL" id="MRZV01000081">
    <property type="protein sequence ID" value="PIK59492.1"/>
    <property type="molecule type" value="Genomic_DNA"/>
</dbReference>
<dbReference type="AlphaFoldDB" id="A0A2G8LGZ3"/>
<evidence type="ECO:0000313" key="6">
    <source>
        <dbReference type="Proteomes" id="UP000230750"/>
    </source>
</evidence>
<dbReference type="FunFam" id="3.80.10.10:FF:000307">
    <property type="entry name" value="Leucine-rich repeats and death domain-containing 1"/>
    <property type="match status" value="1"/>
</dbReference>
<feature type="domain" description="Death" evidence="4">
    <location>
        <begin position="185"/>
        <end position="252"/>
    </location>
</feature>
<keyword evidence="6" id="KW-1185">Reference proteome</keyword>
<comment type="caution">
    <text evidence="5">The sequence shown here is derived from an EMBL/GenBank/DDBJ whole genome shotgun (WGS) entry which is preliminary data.</text>
</comment>
<dbReference type="SMART" id="SM00369">
    <property type="entry name" value="LRR_TYP"/>
    <property type="match status" value="5"/>
</dbReference>
<keyword evidence="1" id="KW-0433">Leucine-rich repeat</keyword>
<dbReference type="Proteomes" id="UP000230750">
    <property type="component" value="Unassembled WGS sequence"/>
</dbReference>
<keyword evidence="2" id="KW-0677">Repeat</keyword>
<dbReference type="Pfam" id="PF00560">
    <property type="entry name" value="LRR_1"/>
    <property type="match status" value="1"/>
</dbReference>
<dbReference type="Gene3D" id="1.10.533.10">
    <property type="entry name" value="Death Domain, Fas"/>
    <property type="match status" value="1"/>
</dbReference>
<dbReference type="InterPro" id="IPR032675">
    <property type="entry name" value="LRR_dom_sf"/>
</dbReference>
<dbReference type="CDD" id="cd01670">
    <property type="entry name" value="Death"/>
    <property type="match status" value="1"/>
</dbReference>
<dbReference type="SUPFAM" id="SSF52075">
    <property type="entry name" value="Outer arm dynein light chain 1"/>
    <property type="match status" value="1"/>
</dbReference>
<dbReference type="PROSITE" id="PS50017">
    <property type="entry name" value="DEATH_DOMAIN"/>
    <property type="match status" value="1"/>
</dbReference>